<reference evidence="7 8" key="1">
    <citation type="journal article" date="2016" name="Int. J. Syst. Evol. Microbiol.">
        <title>Acidipila dinghuensis sp. nov., an acidobacterium isolated from forest soil.</title>
        <authorList>
            <person name="Jiang Y.W."/>
            <person name="Wang J."/>
            <person name="Chen M.H."/>
            <person name="Lv Y.Y."/>
            <person name="Qiu L.H."/>
        </authorList>
    </citation>
    <scope>NUCLEOTIDE SEQUENCE [LARGE SCALE GENOMIC DNA]</scope>
    <source>
        <strain evidence="7 8">DHOF10</strain>
    </source>
</reference>
<keyword evidence="8" id="KW-1185">Reference proteome</keyword>
<evidence type="ECO:0000256" key="5">
    <source>
        <dbReference type="ARBA" id="ARBA00023136"/>
    </source>
</evidence>
<name>A0A4Q1SDL4_9BACT</name>
<dbReference type="Pfam" id="PF01943">
    <property type="entry name" value="Polysacc_synt"/>
    <property type="match status" value="1"/>
</dbReference>
<dbReference type="GO" id="GO:0005886">
    <property type="term" value="C:plasma membrane"/>
    <property type="evidence" value="ECO:0007669"/>
    <property type="project" value="UniProtKB-SubCell"/>
</dbReference>
<dbReference type="Proteomes" id="UP000290253">
    <property type="component" value="Unassembled WGS sequence"/>
</dbReference>
<dbReference type="AlphaFoldDB" id="A0A4Q1SDL4"/>
<proteinExistence type="predicted"/>
<accession>A0A4Q1SDL4</accession>
<dbReference type="InterPro" id="IPR050833">
    <property type="entry name" value="Poly_Biosynth_Transport"/>
</dbReference>
<dbReference type="PANTHER" id="PTHR30250:SF11">
    <property type="entry name" value="O-ANTIGEN TRANSPORTER-RELATED"/>
    <property type="match status" value="1"/>
</dbReference>
<dbReference type="EMBL" id="SDMK01000002">
    <property type="protein sequence ID" value="RXS95326.1"/>
    <property type="molecule type" value="Genomic_DNA"/>
</dbReference>
<feature type="transmembrane region" description="Helical" evidence="6">
    <location>
        <begin position="123"/>
        <end position="145"/>
    </location>
</feature>
<evidence type="ECO:0000256" key="3">
    <source>
        <dbReference type="ARBA" id="ARBA00022692"/>
    </source>
</evidence>
<comment type="caution">
    <text evidence="7">The sequence shown here is derived from an EMBL/GenBank/DDBJ whole genome shotgun (WGS) entry which is preliminary data.</text>
</comment>
<dbReference type="OrthoDB" id="5240734at2"/>
<feature type="transmembrane region" description="Helical" evidence="6">
    <location>
        <begin position="21"/>
        <end position="44"/>
    </location>
</feature>
<dbReference type="CDD" id="cd13128">
    <property type="entry name" value="MATE_Wzx_like"/>
    <property type="match status" value="1"/>
</dbReference>
<comment type="subcellular location">
    <subcellularLocation>
        <location evidence="1">Cell membrane</location>
        <topology evidence="1">Multi-pass membrane protein</topology>
    </subcellularLocation>
</comment>
<evidence type="ECO:0000256" key="1">
    <source>
        <dbReference type="ARBA" id="ARBA00004651"/>
    </source>
</evidence>
<feature type="transmembrane region" description="Helical" evidence="6">
    <location>
        <begin position="184"/>
        <end position="208"/>
    </location>
</feature>
<sequence length="428" mass="46446">MKLLQAELQKLKKSTLARNAGWMFLGQGLGLISQALYFILLARLLGTAQYGVYAGTFALVSLVGQYSSLGSDTVFLRYVSADKTRFAPYWGNVLLFVCGLSLVVSFVLHLIGHYILNPESAAIVFPAAISICFCTQMGFAAGRVFQTFEKMRVTAMMNLLTNVMRLIAAAVMVVTMHRATAGQWVIASLIVSLIGAVVAVVAVSMNFGRPKFDFSLAKRHAGEGLQYSFSQSTSSAYNDLDKTMLSHYGMNVANGIYAMAYRVVEIATIPIFSLRDAAMPRFFQQGAKGIDHAAELGRTLLRKAFWLGLAGAAGMFLLAPLVPYVVGHDYAQSVSALRWLCLIPVFRSVHQMTGSALTGSGMQKYRTTSQCVAAAFNFCLNLWLIPRHGWLGAAWASLLTDGGLGIMNWVIVARLSRTATRQAVAAAA</sequence>
<gene>
    <name evidence="7" type="ORF">ESZ00_12120</name>
</gene>
<evidence type="ECO:0000256" key="4">
    <source>
        <dbReference type="ARBA" id="ARBA00022989"/>
    </source>
</evidence>
<feature type="transmembrane region" description="Helical" evidence="6">
    <location>
        <begin position="89"/>
        <end position="111"/>
    </location>
</feature>
<dbReference type="InterPro" id="IPR002797">
    <property type="entry name" value="Polysacc_synth"/>
</dbReference>
<evidence type="ECO:0000256" key="2">
    <source>
        <dbReference type="ARBA" id="ARBA00022475"/>
    </source>
</evidence>
<protein>
    <submittedName>
        <fullName evidence="7">Flippase</fullName>
    </submittedName>
</protein>
<evidence type="ECO:0000256" key="6">
    <source>
        <dbReference type="SAM" id="Phobius"/>
    </source>
</evidence>
<dbReference type="PANTHER" id="PTHR30250">
    <property type="entry name" value="PST FAMILY PREDICTED COLANIC ACID TRANSPORTER"/>
    <property type="match status" value="1"/>
</dbReference>
<feature type="transmembrane region" description="Helical" evidence="6">
    <location>
        <begin position="157"/>
        <end position="178"/>
    </location>
</feature>
<keyword evidence="4 6" id="KW-1133">Transmembrane helix</keyword>
<keyword evidence="2" id="KW-1003">Cell membrane</keyword>
<dbReference type="RefSeq" id="WP_129208524.1">
    <property type="nucleotide sequence ID" value="NZ_BMGU01000004.1"/>
</dbReference>
<feature type="transmembrane region" description="Helical" evidence="6">
    <location>
        <begin position="304"/>
        <end position="324"/>
    </location>
</feature>
<organism evidence="7 8">
    <name type="scientific">Silvibacterium dinghuense</name>
    <dbReference type="NCBI Taxonomy" id="1560006"/>
    <lineage>
        <taxon>Bacteria</taxon>
        <taxon>Pseudomonadati</taxon>
        <taxon>Acidobacteriota</taxon>
        <taxon>Terriglobia</taxon>
        <taxon>Terriglobales</taxon>
        <taxon>Acidobacteriaceae</taxon>
        <taxon>Silvibacterium</taxon>
    </lineage>
</organism>
<feature type="transmembrane region" description="Helical" evidence="6">
    <location>
        <begin position="392"/>
        <end position="412"/>
    </location>
</feature>
<feature type="transmembrane region" description="Helical" evidence="6">
    <location>
        <begin position="50"/>
        <end position="69"/>
    </location>
</feature>
<keyword evidence="3 6" id="KW-0812">Transmembrane</keyword>
<keyword evidence="5 6" id="KW-0472">Membrane</keyword>
<evidence type="ECO:0000313" key="7">
    <source>
        <dbReference type="EMBL" id="RXS95326.1"/>
    </source>
</evidence>
<evidence type="ECO:0000313" key="8">
    <source>
        <dbReference type="Proteomes" id="UP000290253"/>
    </source>
</evidence>